<dbReference type="CTD" id="9949344"/>
<evidence type="ECO:0000313" key="1">
    <source>
        <dbReference type="EMBL" id="EFO16620.2"/>
    </source>
</evidence>
<accession>A0A1S0TMR3</accession>
<protein>
    <submittedName>
        <fullName evidence="1">Uncharacterized protein</fullName>
    </submittedName>
</protein>
<dbReference type="EMBL" id="JH712265">
    <property type="protein sequence ID" value="EFO16620.2"/>
    <property type="molecule type" value="Genomic_DNA"/>
</dbReference>
<name>A0A1S0TMR3_LOALO</name>
<proteinExistence type="predicted"/>
<gene>
    <name evidence="1" type="ORF">LOAG_11883</name>
</gene>
<dbReference type="AlphaFoldDB" id="A0A1S0TMR3"/>
<dbReference type="InParanoid" id="A0A1S0TMR3"/>
<dbReference type="RefSeq" id="XP_003147448.2">
    <property type="nucleotide sequence ID" value="XM_003147400.2"/>
</dbReference>
<organism evidence="1">
    <name type="scientific">Loa loa</name>
    <name type="common">Eye worm</name>
    <name type="synonym">Filaria loa</name>
    <dbReference type="NCBI Taxonomy" id="7209"/>
    <lineage>
        <taxon>Eukaryota</taxon>
        <taxon>Metazoa</taxon>
        <taxon>Ecdysozoa</taxon>
        <taxon>Nematoda</taxon>
        <taxon>Chromadorea</taxon>
        <taxon>Rhabditida</taxon>
        <taxon>Spirurina</taxon>
        <taxon>Spiruromorpha</taxon>
        <taxon>Filarioidea</taxon>
        <taxon>Onchocercidae</taxon>
        <taxon>Loa</taxon>
    </lineage>
</organism>
<dbReference type="OMA" id="DYARITT"/>
<sequence>MQSANTIPFSQTTTIPQQPIKVKPKLSKFQNQHQNIQISIKQAPRAKSYHTIPIVTTFTTTTTTTTTTTATATTYITTTIIPSKFIQTGLQNSKIHLNQFQSTIGRKKLAGTIIQTNKTNQLNPKIRFENTFKLPPIQQGKPISQVSIPNPLSQNFQRLLSPSSSSSSSSSSLLLTTTTLSIPVTTSSVALGNIKSQSAISTEQISSNSLWFNETLPSFGTVF</sequence>
<reference evidence="1" key="1">
    <citation type="submission" date="2012-04" db="EMBL/GenBank/DDBJ databases">
        <title>The Genome Sequence of Loa loa.</title>
        <authorList>
            <consortium name="The Broad Institute Genome Sequencing Platform"/>
            <consortium name="Broad Institute Genome Sequencing Center for Infectious Disease"/>
            <person name="Nutman T.B."/>
            <person name="Fink D.L."/>
            <person name="Russ C."/>
            <person name="Young S."/>
            <person name="Zeng Q."/>
            <person name="Gargeya S."/>
            <person name="Alvarado L."/>
            <person name="Berlin A."/>
            <person name="Chapman S.B."/>
            <person name="Chen Z."/>
            <person name="Freedman E."/>
            <person name="Gellesch M."/>
            <person name="Goldberg J."/>
            <person name="Griggs A."/>
            <person name="Gujja S."/>
            <person name="Heilman E.R."/>
            <person name="Heiman D."/>
            <person name="Howarth C."/>
            <person name="Mehta T."/>
            <person name="Neiman D."/>
            <person name="Pearson M."/>
            <person name="Roberts A."/>
            <person name="Saif S."/>
            <person name="Shea T."/>
            <person name="Shenoy N."/>
            <person name="Sisk P."/>
            <person name="Stolte C."/>
            <person name="Sykes S."/>
            <person name="White J."/>
            <person name="Yandava C."/>
            <person name="Haas B."/>
            <person name="Henn M.R."/>
            <person name="Nusbaum C."/>
            <person name="Birren B."/>
        </authorList>
    </citation>
    <scope>NUCLEOTIDE SEQUENCE [LARGE SCALE GENOMIC DNA]</scope>
</reference>
<dbReference type="GeneID" id="9949344"/>
<dbReference type="KEGG" id="loa:LOAG_11883"/>